<feature type="compositionally biased region" description="Low complexity" evidence="1">
    <location>
        <begin position="139"/>
        <end position="156"/>
    </location>
</feature>
<feature type="compositionally biased region" description="Low complexity" evidence="1">
    <location>
        <begin position="68"/>
        <end position="131"/>
    </location>
</feature>
<feature type="region of interest" description="Disordered" evidence="1">
    <location>
        <begin position="20"/>
        <end position="160"/>
    </location>
</feature>
<reference evidence="3" key="1">
    <citation type="journal article" date="2010" name="Science">
        <title>Plasticity of animal genome architecture unmasked by rapid evolution of a pelagic tunicate.</title>
        <authorList>
            <person name="Denoeud F."/>
            <person name="Henriet S."/>
            <person name="Mungpakdee S."/>
            <person name="Aury J.M."/>
            <person name="Da Silva C."/>
            <person name="Brinkmann H."/>
            <person name="Mikhaleva J."/>
            <person name="Olsen L.C."/>
            <person name="Jubin C."/>
            <person name="Canestro C."/>
            <person name="Bouquet J.M."/>
            <person name="Danks G."/>
            <person name="Poulain J."/>
            <person name="Campsteijn C."/>
            <person name="Adamski M."/>
            <person name="Cross I."/>
            <person name="Yadetie F."/>
            <person name="Muffato M."/>
            <person name="Louis A."/>
            <person name="Butcher S."/>
            <person name="Tsagkogeorga G."/>
            <person name="Konrad A."/>
            <person name="Singh S."/>
            <person name="Jensen M.F."/>
            <person name="Cong E.H."/>
            <person name="Eikeseth-Otteraa H."/>
            <person name="Noel B."/>
            <person name="Anthouard V."/>
            <person name="Porcel B.M."/>
            <person name="Kachouri-Lafond R."/>
            <person name="Nishino A."/>
            <person name="Ugolini M."/>
            <person name="Chourrout P."/>
            <person name="Nishida H."/>
            <person name="Aasland R."/>
            <person name="Huzurbazar S."/>
            <person name="Westhof E."/>
            <person name="Delsuc F."/>
            <person name="Lehrach H."/>
            <person name="Reinhardt R."/>
            <person name="Weissenbach J."/>
            <person name="Roy S.W."/>
            <person name="Artiguenave F."/>
            <person name="Postlethwait J.H."/>
            <person name="Manak J.R."/>
            <person name="Thompson E.M."/>
            <person name="Jaillon O."/>
            <person name="Du Pasquier L."/>
            <person name="Boudinot P."/>
            <person name="Liberles D.A."/>
            <person name="Volff J.N."/>
            <person name="Philippe H."/>
            <person name="Lenhard B."/>
            <person name="Roest Crollius H."/>
            <person name="Wincker P."/>
            <person name="Chourrout D."/>
        </authorList>
    </citation>
    <scope>NUCLEOTIDE SEQUENCE [LARGE SCALE GENOMIC DNA]</scope>
</reference>
<organism evidence="3">
    <name type="scientific">Oikopleura dioica</name>
    <name type="common">Tunicate</name>
    <dbReference type="NCBI Taxonomy" id="34765"/>
    <lineage>
        <taxon>Eukaryota</taxon>
        <taxon>Metazoa</taxon>
        <taxon>Chordata</taxon>
        <taxon>Tunicata</taxon>
        <taxon>Appendicularia</taxon>
        <taxon>Copelata</taxon>
        <taxon>Oikopleuridae</taxon>
        <taxon>Oikopleura</taxon>
    </lineage>
</organism>
<name>E4YED1_OIKDI</name>
<proteinExistence type="predicted"/>
<gene>
    <name evidence="3" type="ORF">GSOID_T00021837001</name>
</gene>
<evidence type="ECO:0000256" key="1">
    <source>
        <dbReference type="SAM" id="MobiDB-lite"/>
    </source>
</evidence>
<dbReference type="EMBL" id="FN654455">
    <property type="protein sequence ID" value="CBY43782.1"/>
    <property type="molecule type" value="Genomic_DNA"/>
</dbReference>
<accession>E4YED1</accession>
<sequence length="276" mass="29609">MKILLVLLVFDVSSISIETEELSDVGSPRISSDPKTRKSSKSPKSPKTLKSEKSPKSPKSGKTKTPKSAKTSAPSMTTTASSTTSHPSIFSTTTASTSSKSTILTTSATTVSSSSQTLSDNTTKNTKPTHPTKPDTTTKTHPGPSTTPGQQPTQSTAETSGALEDGIKEKYSATITIEYKIHEGGNLPMSHLPIYQPAPQATGTGLFFKPGFRCYGITASTNLTEACLDDFGERTSVGCTDPVPLSGVYCNRQEEIEDFLDDWKYKRNFQFYLGLS</sequence>
<evidence type="ECO:0000313" key="3">
    <source>
        <dbReference type="EMBL" id="CBY43782.1"/>
    </source>
</evidence>
<keyword evidence="2" id="KW-0732">Signal</keyword>
<dbReference type="Proteomes" id="UP000011014">
    <property type="component" value="Unassembled WGS sequence"/>
</dbReference>
<dbReference type="AlphaFoldDB" id="E4YED1"/>
<feature type="signal peptide" evidence="2">
    <location>
        <begin position="1"/>
        <end position="19"/>
    </location>
</feature>
<feature type="chain" id="PRO_5003191063" evidence="2">
    <location>
        <begin position="20"/>
        <end position="276"/>
    </location>
</feature>
<protein>
    <submittedName>
        <fullName evidence="3">Uncharacterized protein</fullName>
    </submittedName>
</protein>
<evidence type="ECO:0000256" key="2">
    <source>
        <dbReference type="SAM" id="SignalP"/>
    </source>
</evidence>